<protein>
    <submittedName>
        <fullName evidence="2">Uncharacterized protein</fullName>
    </submittedName>
</protein>
<dbReference type="GeneID" id="89997024"/>
<feature type="region of interest" description="Disordered" evidence="1">
    <location>
        <begin position="590"/>
        <end position="623"/>
    </location>
</feature>
<name>A0ABR0RUL0_9EURO</name>
<feature type="region of interest" description="Disordered" evidence="1">
    <location>
        <begin position="663"/>
        <end position="686"/>
    </location>
</feature>
<evidence type="ECO:0000313" key="2">
    <source>
        <dbReference type="EMBL" id="KAK5944294.1"/>
    </source>
</evidence>
<dbReference type="PANTHER" id="PTHR46434:SF1">
    <property type="entry name" value="GENETIC INTERACTOR OF PROHIBITINS 3, MITOCHONDRIAL"/>
    <property type="match status" value="1"/>
</dbReference>
<feature type="compositionally biased region" description="Polar residues" evidence="1">
    <location>
        <begin position="610"/>
        <end position="623"/>
    </location>
</feature>
<sequence length="686" mass="76438">MNILVQTERLYAFAIRRTVLASVLDVTPRRVVVQRLDAHLRGSIRGSRIQSFASSSKSLSASQLDTHPTVTPWPDDPPSAIEANPTVEEQPTRPTKPQLPQSCPGCGALTQEVESEQAGYYSRSRRVVRQYLKKQRQAHTEAEKDVTGEDRDHEDEWQPTGSQVVAEVEQTAKVPLCDRCHELVHNFRGHSIAHPSIHDIADSIAESPFRRNHIYHVVDAADFPMSFVPDLFSKLTLAKPRSQNRRSQHDFSSKPTLSFIITRSDLLGSTKEMVDTMMAYFTKVLRDTLGRTGKDMRLGNIHLVSAKRGWWTKEIKEDIWERGGGNWMVGKVNVGKSNLFEVLFPKGSGERAPVYAKLRKEQLEQAQKESQEPAVDAEKILEEDSLLPPAQPEVPFPVMPIVSSLPGTTASPIRLPFGNHKGELIDLPGLDRGNLEDYVKQEHKLDLVMTHRNEVEQHIIKAGQSLILGGGLIRITPQLDVNDLSTTVLAYPFIPLRAHVTSTEKAIELQLQQRESGIESIMVEDAGTHMASVGTLELSTDVTKARAGPLLRSGVPATKLPFRVYATDVLVEGMGWIELVCQVRRKAVHQPASSVVGHSETSDQDPPPTNTDSGFAPFSQQSPLEPEKTFQFPQVEAFSPKGKHISQRPCLEAWIRWTEGRMAKDASKMKRPRKAMASIVKGSRGR</sequence>
<dbReference type="EMBL" id="JAVHJV010000003">
    <property type="protein sequence ID" value="KAK5944294.1"/>
    <property type="molecule type" value="Genomic_DNA"/>
</dbReference>
<evidence type="ECO:0000256" key="1">
    <source>
        <dbReference type="SAM" id="MobiDB-lite"/>
    </source>
</evidence>
<evidence type="ECO:0000313" key="3">
    <source>
        <dbReference type="Proteomes" id="UP001334248"/>
    </source>
</evidence>
<accession>A0ABR0RUL0</accession>
<keyword evidence="3" id="KW-1185">Reference proteome</keyword>
<feature type="compositionally biased region" description="Polar residues" evidence="1">
    <location>
        <begin position="87"/>
        <end position="101"/>
    </location>
</feature>
<dbReference type="InterPro" id="IPR050896">
    <property type="entry name" value="Mito_lipid_metab_GTPase"/>
</dbReference>
<dbReference type="SUPFAM" id="SSF52540">
    <property type="entry name" value="P-loop containing nucleoside triphosphate hydrolases"/>
    <property type="match status" value="1"/>
</dbReference>
<feature type="region of interest" description="Disordered" evidence="1">
    <location>
        <begin position="132"/>
        <end position="160"/>
    </location>
</feature>
<dbReference type="Proteomes" id="UP001334248">
    <property type="component" value="Unassembled WGS sequence"/>
</dbReference>
<dbReference type="RefSeq" id="XP_064732384.1">
    <property type="nucleotide sequence ID" value="XM_064872004.1"/>
</dbReference>
<dbReference type="InterPro" id="IPR027417">
    <property type="entry name" value="P-loop_NTPase"/>
</dbReference>
<feature type="region of interest" description="Disordered" evidence="1">
    <location>
        <begin position="58"/>
        <end position="104"/>
    </location>
</feature>
<dbReference type="Gene3D" id="3.40.50.300">
    <property type="entry name" value="P-loop containing nucleotide triphosphate hydrolases"/>
    <property type="match status" value="1"/>
</dbReference>
<organism evidence="2 3">
    <name type="scientific">Knufia obscura</name>
    <dbReference type="NCBI Taxonomy" id="1635080"/>
    <lineage>
        <taxon>Eukaryota</taxon>
        <taxon>Fungi</taxon>
        <taxon>Dikarya</taxon>
        <taxon>Ascomycota</taxon>
        <taxon>Pezizomycotina</taxon>
        <taxon>Eurotiomycetes</taxon>
        <taxon>Chaetothyriomycetidae</taxon>
        <taxon>Chaetothyriales</taxon>
        <taxon>Trichomeriaceae</taxon>
        <taxon>Knufia</taxon>
    </lineage>
</organism>
<gene>
    <name evidence="2" type="ORF">PMZ80_003575</name>
</gene>
<proteinExistence type="predicted"/>
<dbReference type="PANTHER" id="PTHR46434">
    <property type="entry name" value="GENETIC INTERACTOR OF PROHIBITINS 3, MITOCHONDRIAL"/>
    <property type="match status" value="1"/>
</dbReference>
<reference evidence="2 3" key="1">
    <citation type="journal article" date="2023" name="Res Sq">
        <title>Genomic and morphological characterization of Knufia obscura isolated from the Mars 2020 spacecraft assembly facility.</title>
        <authorList>
            <person name="Chander A.M."/>
            <person name="Teixeira M.M."/>
            <person name="Singh N.K."/>
            <person name="Williams M.P."/>
            <person name="Parker C.W."/>
            <person name="Leo P."/>
            <person name="Stajich J.E."/>
            <person name="Torok T."/>
            <person name="Tighe S."/>
            <person name="Mason C.E."/>
            <person name="Venkateswaran K."/>
        </authorList>
    </citation>
    <scope>NUCLEOTIDE SEQUENCE [LARGE SCALE GENOMIC DNA]</scope>
    <source>
        <strain evidence="2 3">CCFEE 5817</strain>
    </source>
</reference>
<feature type="compositionally biased region" description="Basic and acidic residues" evidence="1">
    <location>
        <begin position="138"/>
        <end position="156"/>
    </location>
</feature>
<comment type="caution">
    <text evidence="2">The sequence shown here is derived from an EMBL/GenBank/DDBJ whole genome shotgun (WGS) entry which is preliminary data.</text>
</comment>